<keyword evidence="1" id="KW-0472">Membrane</keyword>
<feature type="binding site" evidence="1">
    <location>
        <position position="78"/>
    </location>
    <ligand>
        <name>Fe cation</name>
        <dbReference type="ChEBI" id="CHEBI:24875"/>
    </ligand>
</feature>
<keyword evidence="1" id="KW-0479">Metal-binding</keyword>
<feature type="binding site" evidence="1">
    <location>
        <position position="244"/>
    </location>
    <ligand>
        <name>Fe cation</name>
        <dbReference type="ChEBI" id="CHEBI:24875"/>
    </ligand>
</feature>
<comment type="function">
    <text evidence="1">Catalyzes the cleavage of beta-carotene at its central double bond (15,15') to yield two molecules of all-trans-retinal.</text>
</comment>
<reference evidence="2 3" key="1">
    <citation type="submission" date="2017-03" db="EMBL/GenBank/DDBJ databases">
        <title>Lifting the veil on microbial sulfur biogeochemistry in mining wastewaters.</title>
        <authorList>
            <person name="Kantor R.S."/>
            <person name="Colenbrander Nelson T."/>
            <person name="Marshall S."/>
            <person name="Bennett D."/>
            <person name="Apte S."/>
            <person name="Camacho D."/>
            <person name="Thomas B.C."/>
            <person name="Warren L.A."/>
            <person name="Banfield J.F."/>
        </authorList>
    </citation>
    <scope>NUCLEOTIDE SEQUENCE [LARGE SCALE GENOMIC DNA]</scope>
    <source>
        <strain evidence="2">32-68-21</strain>
    </source>
</reference>
<feature type="transmembrane region" description="Helical" evidence="1">
    <location>
        <begin position="217"/>
        <end position="241"/>
    </location>
</feature>
<keyword evidence="1" id="KW-1133">Transmembrane helix</keyword>
<feature type="transmembrane region" description="Helical" evidence="1">
    <location>
        <begin position="93"/>
        <end position="113"/>
    </location>
</feature>
<sequence length="329" mass="34273">MTGPGRPSACPGFVTIEGAVMTSSSGHPGSGARTPPGAGLMLGALGLTLVGLWLGVPLSGPTATTLACLALLVFGLPHGTLDLELIRARASGPWTGMVALVSIYLALAASMYGLWRVEPVMALAAFIGIAVVHFSEDWQGAGSVLLRAGLALALLSAPTLFHRGELDTIFIGLTDRVEATLVTDALILVLPITIAVGLTAVASLWRAGRRAQALGGLAALTAMIVLPPILGFALYFCLFHSPRHFHESLTTLSWVNLRQWWGVVLPLSLAAGGVAALIFGLELRTALPDRIMAASFMTLSILTVPHMLAPLIAARLSRQDTSLIANPTA</sequence>
<keyword evidence="1" id="KW-0223">Dioxygenase</keyword>
<comment type="cofactor">
    <cofactor evidence="1">
        <name>Fe(2+)</name>
        <dbReference type="ChEBI" id="CHEBI:29033"/>
    </cofactor>
</comment>
<evidence type="ECO:0000256" key="1">
    <source>
        <dbReference type="HAMAP-Rule" id="MF_02093"/>
    </source>
</evidence>
<evidence type="ECO:0000313" key="3">
    <source>
        <dbReference type="Proteomes" id="UP000216147"/>
    </source>
</evidence>
<organism evidence="2 3">
    <name type="scientific">Brevundimonas subvibrioides</name>
    <dbReference type="NCBI Taxonomy" id="74313"/>
    <lineage>
        <taxon>Bacteria</taxon>
        <taxon>Pseudomonadati</taxon>
        <taxon>Pseudomonadota</taxon>
        <taxon>Alphaproteobacteria</taxon>
        <taxon>Caulobacterales</taxon>
        <taxon>Caulobacteraceae</taxon>
        <taxon>Brevundimonas</taxon>
    </lineage>
</organism>
<comment type="subcellular location">
    <subcellularLocation>
        <location evidence="1">Cell membrane</location>
        <topology evidence="1">Multi-pass membrane protein</topology>
    </subcellularLocation>
</comment>
<feature type="transmembrane region" description="Helical" evidence="1">
    <location>
        <begin position="293"/>
        <end position="313"/>
    </location>
</feature>
<proteinExistence type="inferred from homology"/>
<dbReference type="GO" id="GO:0010436">
    <property type="term" value="F:carotenoid dioxygenase activity"/>
    <property type="evidence" value="ECO:0007669"/>
    <property type="project" value="UniProtKB-UniRule"/>
</dbReference>
<comment type="catalytic activity">
    <reaction evidence="1">
        <text>all-trans-beta-carotene + O2 = 2 all-trans-retinal</text>
        <dbReference type="Rhea" id="RHEA:32887"/>
        <dbReference type="ChEBI" id="CHEBI:15379"/>
        <dbReference type="ChEBI" id="CHEBI:17579"/>
        <dbReference type="ChEBI" id="CHEBI:17898"/>
        <dbReference type="EC" id="1.13.11.63"/>
    </reaction>
</comment>
<dbReference type="GO" id="GO:0005506">
    <property type="term" value="F:iron ion binding"/>
    <property type="evidence" value="ECO:0007669"/>
    <property type="project" value="UniProtKB-UniRule"/>
</dbReference>
<dbReference type="Pfam" id="PF15461">
    <property type="entry name" value="BCD"/>
    <property type="match status" value="1"/>
</dbReference>
<dbReference type="GO" id="GO:0016121">
    <property type="term" value="P:carotene catabolic process"/>
    <property type="evidence" value="ECO:0007669"/>
    <property type="project" value="UniProtKB-UniRule"/>
</dbReference>
<gene>
    <name evidence="2" type="ORF">B7Y86_06605</name>
</gene>
<protein>
    <recommendedName>
        <fullName evidence="1">Probable beta-carotene 15,15'-dioxygenase</fullName>
        <ecNumber evidence="1">1.13.11.63</ecNumber>
    </recommendedName>
</protein>
<comment type="similarity">
    <text evidence="1">Belongs to the Brp/Blh beta-carotene diooxygenase family.</text>
</comment>
<dbReference type="Proteomes" id="UP000216147">
    <property type="component" value="Unassembled WGS sequence"/>
</dbReference>
<keyword evidence="1" id="KW-0408">Iron</keyword>
<dbReference type="InterPro" id="IPR022270">
    <property type="entry name" value="Blh_diox"/>
</dbReference>
<dbReference type="GO" id="GO:0005886">
    <property type="term" value="C:plasma membrane"/>
    <property type="evidence" value="ECO:0007669"/>
    <property type="project" value="UniProtKB-SubCell"/>
</dbReference>
<comment type="caution">
    <text evidence="2">The sequence shown here is derived from an EMBL/GenBank/DDBJ whole genome shotgun (WGS) entry which is preliminary data.</text>
</comment>
<feature type="binding site" evidence="1">
    <location>
        <position position="240"/>
    </location>
    <ligand>
        <name>Fe cation</name>
        <dbReference type="ChEBI" id="CHEBI:24875"/>
    </ligand>
</feature>
<accession>A0A258HK63</accession>
<dbReference type="AlphaFoldDB" id="A0A258HK63"/>
<dbReference type="EMBL" id="NCEQ01000006">
    <property type="protein sequence ID" value="OYX57371.1"/>
    <property type="molecule type" value="Genomic_DNA"/>
</dbReference>
<feature type="transmembrane region" description="Helical" evidence="1">
    <location>
        <begin position="261"/>
        <end position="281"/>
    </location>
</feature>
<keyword evidence="1" id="KW-0560">Oxidoreductase</keyword>
<keyword evidence="1" id="KW-0812">Transmembrane</keyword>
<dbReference type="EC" id="1.13.11.63" evidence="1"/>
<feature type="transmembrane region" description="Helical" evidence="1">
    <location>
        <begin position="62"/>
        <end position="81"/>
    </location>
</feature>
<name>A0A258HK63_9CAUL</name>
<dbReference type="HAMAP" id="MF_02093">
    <property type="entry name" value="Beta_carotene_diox"/>
    <property type="match status" value="1"/>
</dbReference>
<dbReference type="GO" id="GO:0003834">
    <property type="term" value="F:beta-carotene 15,15'-dioxygenase activity"/>
    <property type="evidence" value="ECO:0007669"/>
    <property type="project" value="UniProtKB-EC"/>
</dbReference>
<keyword evidence="1" id="KW-1003">Cell membrane</keyword>
<feature type="binding site" evidence="1">
    <location>
        <position position="133"/>
    </location>
    <ligand>
        <name>Fe cation</name>
        <dbReference type="ChEBI" id="CHEBI:24875"/>
    </ligand>
</feature>
<dbReference type="NCBIfam" id="TIGR03753">
    <property type="entry name" value="blh_monoox"/>
    <property type="match status" value="1"/>
</dbReference>
<feature type="transmembrane region" description="Helical" evidence="1">
    <location>
        <begin position="181"/>
        <end position="205"/>
    </location>
</feature>
<evidence type="ECO:0000313" key="2">
    <source>
        <dbReference type="EMBL" id="OYX57371.1"/>
    </source>
</evidence>
<comment type="caution">
    <text evidence="1">Lacks conserved residue(s) required for the propagation of feature annotation.</text>
</comment>